<feature type="transmembrane region" description="Helical" evidence="8">
    <location>
        <begin position="408"/>
        <end position="428"/>
    </location>
</feature>
<dbReference type="PRINTS" id="PR01434">
    <property type="entry name" value="NADHDHGNASE5"/>
</dbReference>
<evidence type="ECO:0000256" key="6">
    <source>
        <dbReference type="ARBA" id="ARBA00023136"/>
    </source>
</evidence>
<feature type="transmembrane region" description="Helical" evidence="8">
    <location>
        <begin position="127"/>
        <end position="145"/>
    </location>
</feature>
<comment type="subcellular location">
    <subcellularLocation>
        <location evidence="1">Cell membrane</location>
        <topology evidence="1">Multi-pass membrane protein</topology>
    </subcellularLocation>
    <subcellularLocation>
        <location evidence="7">Membrane</location>
        <topology evidence="7">Multi-pass membrane protein</topology>
    </subcellularLocation>
</comment>
<keyword evidence="5" id="KW-0560">Oxidoreductase</keyword>
<evidence type="ECO:0000259" key="9">
    <source>
        <dbReference type="Pfam" id="PF00361"/>
    </source>
</evidence>
<protein>
    <submittedName>
        <fullName evidence="10">Proton-conducting transporter membrane subunit</fullName>
    </submittedName>
</protein>
<feature type="transmembrane region" description="Helical" evidence="8">
    <location>
        <begin position="157"/>
        <end position="184"/>
    </location>
</feature>
<evidence type="ECO:0000256" key="7">
    <source>
        <dbReference type="RuleBase" id="RU000320"/>
    </source>
</evidence>
<dbReference type="InterPro" id="IPR001750">
    <property type="entry name" value="ND/Mrp_TM"/>
</dbReference>
<keyword evidence="2" id="KW-1003">Cell membrane</keyword>
<dbReference type="PANTHER" id="PTHR42682:SF5">
    <property type="entry name" value="HYDROGENASE-4 COMPONENT F"/>
    <property type="match status" value="1"/>
</dbReference>
<feature type="transmembrane region" description="Helical" evidence="8">
    <location>
        <begin position="6"/>
        <end position="25"/>
    </location>
</feature>
<feature type="transmembrane region" description="Helical" evidence="8">
    <location>
        <begin position="276"/>
        <end position="293"/>
    </location>
</feature>
<feature type="transmembrane region" description="Helical" evidence="8">
    <location>
        <begin position="243"/>
        <end position="264"/>
    </location>
</feature>
<feature type="transmembrane region" description="Helical" evidence="8">
    <location>
        <begin position="70"/>
        <end position="91"/>
    </location>
</feature>
<feature type="domain" description="NADH:quinone oxidoreductase/Mrp antiporter transmembrane" evidence="9">
    <location>
        <begin position="123"/>
        <end position="414"/>
    </location>
</feature>
<reference evidence="10" key="1">
    <citation type="submission" date="2024-06" db="EMBL/GenBank/DDBJ databases">
        <authorList>
            <person name="Coelho C."/>
            <person name="Bento M."/>
            <person name="Garcia E."/>
            <person name="Camelo A."/>
            <person name="Brandao I."/>
            <person name="Espirito Santo C."/>
            <person name="Trovao J."/>
            <person name="Verissimo A."/>
            <person name="Costa J."/>
            <person name="Tiago I."/>
        </authorList>
    </citation>
    <scope>NUCLEOTIDE SEQUENCE</scope>
    <source>
        <strain evidence="10">KWT182</strain>
    </source>
</reference>
<feature type="transmembrane region" description="Helical" evidence="8">
    <location>
        <begin position="103"/>
        <end position="121"/>
    </location>
</feature>
<dbReference type="GO" id="GO:0016491">
    <property type="term" value="F:oxidoreductase activity"/>
    <property type="evidence" value="ECO:0007669"/>
    <property type="project" value="UniProtKB-KW"/>
</dbReference>
<feature type="transmembrane region" description="Helical" evidence="8">
    <location>
        <begin position="32"/>
        <end position="50"/>
    </location>
</feature>
<evidence type="ECO:0000256" key="1">
    <source>
        <dbReference type="ARBA" id="ARBA00004651"/>
    </source>
</evidence>
<dbReference type="AlphaFoldDB" id="A0AAU7QEN2"/>
<evidence type="ECO:0000256" key="3">
    <source>
        <dbReference type="ARBA" id="ARBA00022692"/>
    </source>
</evidence>
<name>A0AAU7QEN2_9GAMM</name>
<gene>
    <name evidence="10" type="ORF">ABK905_11610</name>
</gene>
<dbReference type="EMBL" id="CP157947">
    <property type="protein sequence ID" value="XBS71504.1"/>
    <property type="molecule type" value="Genomic_DNA"/>
</dbReference>
<dbReference type="InterPro" id="IPR052175">
    <property type="entry name" value="ComplexI-like_HydComp"/>
</dbReference>
<evidence type="ECO:0000256" key="5">
    <source>
        <dbReference type="ARBA" id="ARBA00023002"/>
    </source>
</evidence>
<dbReference type="Pfam" id="PF00361">
    <property type="entry name" value="Proton_antipo_M"/>
    <property type="match status" value="1"/>
</dbReference>
<organism evidence="10">
    <name type="scientific">Acerihabitans sp. KWT182</name>
    <dbReference type="NCBI Taxonomy" id="3157919"/>
    <lineage>
        <taxon>Bacteria</taxon>
        <taxon>Pseudomonadati</taxon>
        <taxon>Pseudomonadota</taxon>
        <taxon>Gammaproteobacteria</taxon>
        <taxon>Enterobacterales</taxon>
        <taxon>Pectobacteriaceae</taxon>
        <taxon>Acerihabitans</taxon>
    </lineage>
</organism>
<feature type="transmembrane region" description="Helical" evidence="8">
    <location>
        <begin position="373"/>
        <end position="396"/>
    </location>
</feature>
<feature type="transmembrane region" description="Helical" evidence="8">
    <location>
        <begin position="313"/>
        <end position="333"/>
    </location>
</feature>
<dbReference type="PANTHER" id="PTHR42682">
    <property type="entry name" value="HYDROGENASE-4 COMPONENT F"/>
    <property type="match status" value="1"/>
</dbReference>
<evidence type="ECO:0000313" key="10">
    <source>
        <dbReference type="EMBL" id="XBS71504.1"/>
    </source>
</evidence>
<proteinExistence type="predicted"/>
<keyword evidence="3 7" id="KW-0812">Transmembrane</keyword>
<sequence>MTLAIRLSIMFMAPVLVVIIALATRRARLAEYLNLAAGFAVFLLALPLPFSKGLPVTLLHGYLLVDALGGWVVMCVSVVYLLSSIYALGYMRADRRHERRLPAFYALLAGFALSMLVAPMMNNIGVFWIAIELTTLISTFLVGFERSAESMEAAWKYIIVVSAGISLALLGTTLLYWAGTFVYGPAYQLTWGALSGAASHMPPVLLKMGFLLTLVGYGTKVGLAPMHTWLPDAHSEGPAPVSAMLSGALLNTAMLGVARFLAAMDAAGQGALPHKVLVALGVLSLLVGALFMVRQRQVKRLMAYSSVEHMGVLALGFGFGGPLGIVGALYHMINHSLAKPLLFFGAGNAVQYYQSKQIDDIRGVWQAFPISGAFWLCGAVAITGAPPFGLFLSEYAILRAGWDGTQRWAAIVMLVLLIVVFIAFLNHFRSMYLTEETPAAAREISHGFYRALPMALSLAVLLALGLWWPPAWTALFGGIARTLGGGL</sequence>
<feature type="transmembrane region" description="Helical" evidence="8">
    <location>
        <begin position="448"/>
        <end position="468"/>
    </location>
</feature>
<evidence type="ECO:0000256" key="4">
    <source>
        <dbReference type="ARBA" id="ARBA00022989"/>
    </source>
</evidence>
<accession>A0AAU7QEN2</accession>
<keyword evidence="6 8" id="KW-0472">Membrane</keyword>
<evidence type="ECO:0000256" key="2">
    <source>
        <dbReference type="ARBA" id="ARBA00022475"/>
    </source>
</evidence>
<dbReference type="GO" id="GO:0005886">
    <property type="term" value="C:plasma membrane"/>
    <property type="evidence" value="ECO:0007669"/>
    <property type="project" value="UniProtKB-SubCell"/>
</dbReference>
<evidence type="ECO:0000256" key="8">
    <source>
        <dbReference type="SAM" id="Phobius"/>
    </source>
</evidence>
<keyword evidence="4 8" id="KW-1133">Transmembrane helix</keyword>